<dbReference type="AlphaFoldDB" id="A0A9D3ZYJ2"/>
<proteinExistence type="predicted"/>
<accession>A0A9D3ZYJ2</accession>
<dbReference type="Proteomes" id="UP000828251">
    <property type="component" value="Unassembled WGS sequence"/>
</dbReference>
<gene>
    <name evidence="1" type="ORF">J1N35_025726</name>
</gene>
<comment type="caution">
    <text evidence="1">The sequence shown here is derived from an EMBL/GenBank/DDBJ whole genome shotgun (WGS) entry which is preliminary data.</text>
</comment>
<evidence type="ECO:0008006" key="3">
    <source>
        <dbReference type="Google" id="ProtNLM"/>
    </source>
</evidence>
<evidence type="ECO:0000313" key="2">
    <source>
        <dbReference type="Proteomes" id="UP000828251"/>
    </source>
</evidence>
<sequence>MRLATGEGLLKGAKASRRGLDISHLLFAYDCILFGEATNRGVMILKGILKEYDSCSGQCVNFNKSTIFYSSNTTGDKKEEISSLLGVRSSTNLEKYLGLPNVVGRRKKRVFLKSKRMDLYAN</sequence>
<dbReference type="EMBL" id="JAIQCV010000008">
    <property type="protein sequence ID" value="KAH1073398.1"/>
    <property type="molecule type" value="Genomic_DNA"/>
</dbReference>
<organism evidence="1 2">
    <name type="scientific">Gossypium stocksii</name>
    <dbReference type="NCBI Taxonomy" id="47602"/>
    <lineage>
        <taxon>Eukaryota</taxon>
        <taxon>Viridiplantae</taxon>
        <taxon>Streptophyta</taxon>
        <taxon>Embryophyta</taxon>
        <taxon>Tracheophyta</taxon>
        <taxon>Spermatophyta</taxon>
        <taxon>Magnoliopsida</taxon>
        <taxon>eudicotyledons</taxon>
        <taxon>Gunneridae</taxon>
        <taxon>Pentapetalae</taxon>
        <taxon>rosids</taxon>
        <taxon>malvids</taxon>
        <taxon>Malvales</taxon>
        <taxon>Malvaceae</taxon>
        <taxon>Malvoideae</taxon>
        <taxon>Gossypium</taxon>
    </lineage>
</organism>
<dbReference type="OrthoDB" id="1936608at2759"/>
<reference evidence="1 2" key="1">
    <citation type="journal article" date="2021" name="Plant Biotechnol. J.">
        <title>Multi-omics assisted identification of the key and species-specific regulatory components of drought-tolerant mechanisms in Gossypium stocksii.</title>
        <authorList>
            <person name="Yu D."/>
            <person name="Ke L."/>
            <person name="Zhang D."/>
            <person name="Wu Y."/>
            <person name="Sun Y."/>
            <person name="Mei J."/>
            <person name="Sun J."/>
            <person name="Sun Y."/>
        </authorList>
    </citation>
    <scope>NUCLEOTIDE SEQUENCE [LARGE SCALE GENOMIC DNA]</scope>
    <source>
        <strain evidence="2">cv. E1</strain>
        <tissue evidence="1">Leaf</tissue>
    </source>
</reference>
<keyword evidence="2" id="KW-1185">Reference proteome</keyword>
<protein>
    <recommendedName>
        <fullName evidence="3">Reverse transcriptase</fullName>
    </recommendedName>
</protein>
<evidence type="ECO:0000313" key="1">
    <source>
        <dbReference type="EMBL" id="KAH1073398.1"/>
    </source>
</evidence>
<name>A0A9D3ZYJ2_9ROSI</name>